<gene>
    <name evidence="1" type="ORF">S12H4_58357</name>
</gene>
<sequence length="39" mass="4965">MIRYSKTFDTYLEMNKFFRMDLFNTMTLHTWIKRLDIDK</sequence>
<reference evidence="1" key="1">
    <citation type="journal article" date="2014" name="Front. Microbiol.">
        <title>High frequency of phylogenetically diverse reductive dehalogenase-homologous genes in deep subseafloor sedimentary metagenomes.</title>
        <authorList>
            <person name="Kawai M."/>
            <person name="Futagami T."/>
            <person name="Toyoda A."/>
            <person name="Takaki Y."/>
            <person name="Nishi S."/>
            <person name="Hori S."/>
            <person name="Arai W."/>
            <person name="Tsubouchi T."/>
            <person name="Morono Y."/>
            <person name="Uchiyama I."/>
            <person name="Ito T."/>
            <person name="Fujiyama A."/>
            <person name="Inagaki F."/>
            <person name="Takami H."/>
        </authorList>
    </citation>
    <scope>NUCLEOTIDE SEQUENCE</scope>
    <source>
        <strain evidence="1">Expedition CK06-06</strain>
    </source>
</reference>
<accession>X1UMZ9</accession>
<evidence type="ECO:0000313" key="1">
    <source>
        <dbReference type="EMBL" id="GAJ18848.1"/>
    </source>
</evidence>
<dbReference type="EMBL" id="BARW01037883">
    <property type="protein sequence ID" value="GAJ18848.1"/>
    <property type="molecule type" value="Genomic_DNA"/>
</dbReference>
<protein>
    <submittedName>
        <fullName evidence="1">Uncharacterized protein</fullName>
    </submittedName>
</protein>
<feature type="non-terminal residue" evidence="1">
    <location>
        <position position="39"/>
    </location>
</feature>
<dbReference type="AlphaFoldDB" id="X1UMZ9"/>
<organism evidence="1">
    <name type="scientific">marine sediment metagenome</name>
    <dbReference type="NCBI Taxonomy" id="412755"/>
    <lineage>
        <taxon>unclassified sequences</taxon>
        <taxon>metagenomes</taxon>
        <taxon>ecological metagenomes</taxon>
    </lineage>
</organism>
<proteinExistence type="predicted"/>
<name>X1UMZ9_9ZZZZ</name>
<comment type="caution">
    <text evidence="1">The sequence shown here is derived from an EMBL/GenBank/DDBJ whole genome shotgun (WGS) entry which is preliminary data.</text>
</comment>